<accession>A0A9N7TWW3</accession>
<protein>
    <submittedName>
        <fullName evidence="1">Uncharacterized protein</fullName>
    </submittedName>
</protein>
<proteinExistence type="predicted"/>
<dbReference type="EMBL" id="CADEAL010000441">
    <property type="protein sequence ID" value="CAB1420192.1"/>
    <property type="molecule type" value="Genomic_DNA"/>
</dbReference>
<evidence type="ECO:0000313" key="1">
    <source>
        <dbReference type="EMBL" id="CAB1420192.1"/>
    </source>
</evidence>
<reference evidence="1" key="1">
    <citation type="submission" date="2020-03" db="EMBL/GenBank/DDBJ databases">
        <authorList>
            <person name="Weist P."/>
        </authorList>
    </citation>
    <scope>NUCLEOTIDE SEQUENCE</scope>
</reference>
<gene>
    <name evidence="1" type="ORF">PLEPLA_LOCUS8067</name>
</gene>
<keyword evidence="2" id="KW-1185">Reference proteome</keyword>
<evidence type="ECO:0000313" key="2">
    <source>
        <dbReference type="Proteomes" id="UP001153269"/>
    </source>
</evidence>
<organism evidence="1 2">
    <name type="scientific">Pleuronectes platessa</name>
    <name type="common">European plaice</name>
    <dbReference type="NCBI Taxonomy" id="8262"/>
    <lineage>
        <taxon>Eukaryota</taxon>
        <taxon>Metazoa</taxon>
        <taxon>Chordata</taxon>
        <taxon>Craniata</taxon>
        <taxon>Vertebrata</taxon>
        <taxon>Euteleostomi</taxon>
        <taxon>Actinopterygii</taxon>
        <taxon>Neopterygii</taxon>
        <taxon>Teleostei</taxon>
        <taxon>Neoteleostei</taxon>
        <taxon>Acanthomorphata</taxon>
        <taxon>Carangaria</taxon>
        <taxon>Pleuronectiformes</taxon>
        <taxon>Pleuronectoidei</taxon>
        <taxon>Pleuronectidae</taxon>
        <taxon>Pleuronectes</taxon>
    </lineage>
</organism>
<comment type="caution">
    <text evidence="1">The sequence shown here is derived from an EMBL/GenBank/DDBJ whole genome shotgun (WGS) entry which is preliminary data.</text>
</comment>
<dbReference type="Proteomes" id="UP001153269">
    <property type="component" value="Unassembled WGS sequence"/>
</dbReference>
<dbReference type="AlphaFoldDB" id="A0A9N7TWW3"/>
<name>A0A9N7TWW3_PLEPL</name>
<sequence>MSACVSRRGLKNQLRALLWLDVSLSFVQEGDTHNKLSMNSHNTSIVPNQLPRPQAWAREAVDLHGQEPLRAFEQWRQKATLHAERAHRQQTRLRLLGSA</sequence>